<dbReference type="InterPro" id="IPR035914">
    <property type="entry name" value="Sperma_CUB_dom_sf"/>
</dbReference>
<dbReference type="CDD" id="cd00041">
    <property type="entry name" value="CUB"/>
    <property type="match status" value="1"/>
</dbReference>
<dbReference type="SMART" id="SM00020">
    <property type="entry name" value="Tryp_SPc"/>
    <property type="match status" value="2"/>
</dbReference>
<feature type="domain" description="CUB" evidence="5">
    <location>
        <begin position="52"/>
        <end position="166"/>
    </location>
</feature>
<dbReference type="InterPro" id="IPR000859">
    <property type="entry name" value="CUB_dom"/>
</dbReference>
<dbReference type="PANTHER" id="PTHR24252:SF7">
    <property type="entry name" value="HYALIN"/>
    <property type="match status" value="1"/>
</dbReference>
<dbReference type="FunFam" id="2.40.10.10:FF:000068">
    <property type="entry name" value="transmembrane protease serine 2"/>
    <property type="match status" value="1"/>
</dbReference>
<dbReference type="InterPro" id="IPR043504">
    <property type="entry name" value="Peptidase_S1_PA_chymotrypsin"/>
</dbReference>
<dbReference type="InterPro" id="IPR001314">
    <property type="entry name" value="Peptidase_S1A"/>
</dbReference>
<evidence type="ECO:0000259" key="6">
    <source>
        <dbReference type="PROSITE" id="PS50240"/>
    </source>
</evidence>
<dbReference type="GO" id="GO:0006508">
    <property type="term" value="P:proteolysis"/>
    <property type="evidence" value="ECO:0007669"/>
    <property type="project" value="UniProtKB-KW"/>
</dbReference>
<protein>
    <submittedName>
        <fullName evidence="7">Transmembrane protease serine 9</fullName>
    </submittedName>
</protein>
<evidence type="ECO:0000256" key="2">
    <source>
        <dbReference type="ARBA" id="ARBA00024195"/>
    </source>
</evidence>
<dbReference type="SUPFAM" id="SSF50494">
    <property type="entry name" value="Trypsin-like serine proteases"/>
    <property type="match status" value="2"/>
</dbReference>
<evidence type="ECO:0000256" key="3">
    <source>
        <dbReference type="PROSITE-ProRule" id="PRU00059"/>
    </source>
</evidence>
<dbReference type="InterPro" id="IPR018114">
    <property type="entry name" value="TRYPSIN_HIS"/>
</dbReference>
<dbReference type="SMART" id="SM00042">
    <property type="entry name" value="CUB"/>
    <property type="match status" value="1"/>
</dbReference>
<evidence type="ECO:0000256" key="1">
    <source>
        <dbReference type="ARBA" id="ARBA00023157"/>
    </source>
</evidence>
<dbReference type="Gene3D" id="2.40.10.10">
    <property type="entry name" value="Trypsin-like serine proteases"/>
    <property type="match status" value="3"/>
</dbReference>
<keyword evidence="8" id="KW-1185">Reference proteome</keyword>
<dbReference type="Gene3D" id="2.60.120.290">
    <property type="entry name" value="Spermadhesin, CUB domain"/>
    <property type="match status" value="1"/>
</dbReference>
<keyword evidence="1" id="KW-1015">Disulfide bond</keyword>
<evidence type="ECO:0000259" key="5">
    <source>
        <dbReference type="PROSITE" id="PS01180"/>
    </source>
</evidence>
<dbReference type="OrthoDB" id="6358644at2759"/>
<comment type="caution">
    <text evidence="3">Lacks conserved residue(s) required for the propagation of feature annotation.</text>
</comment>
<dbReference type="PROSITE" id="PS50240">
    <property type="entry name" value="TRYPSIN_DOM"/>
    <property type="match status" value="2"/>
</dbReference>
<gene>
    <name evidence="7" type="ORF">Ocin01_11809</name>
</gene>
<dbReference type="PROSITE" id="PS01180">
    <property type="entry name" value="CUB"/>
    <property type="match status" value="2"/>
</dbReference>
<feature type="domain" description="Peptidase S1" evidence="6">
    <location>
        <begin position="261"/>
        <end position="528"/>
    </location>
</feature>
<dbReference type="STRING" id="48709.A0A1D2MPF4"/>
<feature type="domain" description="CUB" evidence="5">
    <location>
        <begin position="448"/>
        <end position="615"/>
    </location>
</feature>
<evidence type="ECO:0000256" key="4">
    <source>
        <dbReference type="SAM" id="MobiDB-lite"/>
    </source>
</evidence>
<dbReference type="Pfam" id="PF00431">
    <property type="entry name" value="CUB"/>
    <property type="match status" value="1"/>
</dbReference>
<dbReference type="PROSITE" id="PS00134">
    <property type="entry name" value="TRYPSIN_HIS"/>
    <property type="match status" value="2"/>
</dbReference>
<comment type="caution">
    <text evidence="7">The sequence shown here is derived from an EMBL/GenBank/DDBJ whole genome shotgun (WGS) entry which is preliminary data.</text>
</comment>
<name>A0A1D2MPF4_ORCCI</name>
<dbReference type="GO" id="GO:0004252">
    <property type="term" value="F:serine-type endopeptidase activity"/>
    <property type="evidence" value="ECO:0007669"/>
    <property type="project" value="InterPro"/>
</dbReference>
<dbReference type="Pfam" id="PF00089">
    <property type="entry name" value="Trypsin"/>
    <property type="match status" value="2"/>
</dbReference>
<feature type="domain" description="Peptidase S1" evidence="6">
    <location>
        <begin position="680"/>
        <end position="921"/>
    </location>
</feature>
<keyword evidence="7" id="KW-0378">Hydrolase</keyword>
<dbReference type="PANTHER" id="PTHR24252">
    <property type="entry name" value="ACROSIN-RELATED"/>
    <property type="match status" value="1"/>
</dbReference>
<dbReference type="CDD" id="cd00190">
    <property type="entry name" value="Tryp_SPc"/>
    <property type="match status" value="2"/>
</dbReference>
<dbReference type="OMA" id="CTIISEH"/>
<organism evidence="7 8">
    <name type="scientific">Orchesella cincta</name>
    <name type="common">Springtail</name>
    <name type="synonym">Podura cincta</name>
    <dbReference type="NCBI Taxonomy" id="48709"/>
    <lineage>
        <taxon>Eukaryota</taxon>
        <taxon>Metazoa</taxon>
        <taxon>Ecdysozoa</taxon>
        <taxon>Arthropoda</taxon>
        <taxon>Hexapoda</taxon>
        <taxon>Collembola</taxon>
        <taxon>Entomobryomorpha</taxon>
        <taxon>Entomobryoidea</taxon>
        <taxon>Orchesellidae</taxon>
        <taxon>Orchesellinae</taxon>
        <taxon>Orchesella</taxon>
    </lineage>
</organism>
<dbReference type="SUPFAM" id="SSF49854">
    <property type="entry name" value="Spermadhesin, CUB domain"/>
    <property type="match status" value="2"/>
</dbReference>
<proteinExistence type="inferred from homology"/>
<dbReference type="FunFam" id="2.40.10.10:FF:000002">
    <property type="entry name" value="Transmembrane protease serine"/>
    <property type="match status" value="2"/>
</dbReference>
<dbReference type="PRINTS" id="PR00722">
    <property type="entry name" value="CHYMOTRYPSIN"/>
</dbReference>
<keyword evidence="7" id="KW-0812">Transmembrane</keyword>
<accession>A0A1D2MPF4</accession>
<dbReference type="Proteomes" id="UP000094527">
    <property type="component" value="Unassembled WGS sequence"/>
</dbReference>
<dbReference type="AlphaFoldDB" id="A0A1D2MPF4"/>
<keyword evidence="7" id="KW-0645">Protease</keyword>
<sequence length="960" mass="106119">MDSLLVIRFQGALHTPKPHDKNDVYKVSLHQSYYFKISDMKGDSYQGQPVRCGTYPLDKNAEYNTLSHDYPQHYPPGQSCVWQFLGAPTCYPFLKCSNFTIVESYLCQDDYLALSDGFDSDDIGKKFCGKTSPTNFVSQTSILLLTFKSDIHSHGELGFNCTVSCFKYEPVYGYGNGNRYYYQRRPKPNLLPTSPQNVATDCDCGFKGPLVEKLHHFNFNTHSDSSSTDEEVDISSLSSTITSSNAPKTQRSSSVNDNNNLFSSTSTESPTFTSPGKYRWMGYLSSFRERKPLCGCTVINNLHVLTAAHCVTHPKSEKTIDPRAILVVLNDHNFANFTEMATVTRYVAKVIRHPLYNPSTYDYDVAVLKLTMKIELNRRSEPILRSICLPPRTMASSFTGQNATVTGWGRLTENGPQLTTLQESELTVTGNEMCNAQYSGKITSNMICAGLAGGEKDSCVAEPGSPLMKREYSRYVQIGVATYGRGCTKKYSAGVNSRVTGVLSGTYPLDLKSTYIIASNISASTYYWEFLGTPDCFPAINCPIFLLKQSYPCLYDFMTLSDGSSDDGMKFCGNNGPKNVLSQTTILIVSSRILQSYTSYYNVIHPTFACSVSCAPVHAQNLLPQNNGKAYAQTQASNYQSAITWIPNTPPLTTNCDCGVRGPLVNDESEKVTGGATTLIVGGTLAKVGEYRMQIAMVRRSNSALRCGGTLLNNLYVLTAAHCCLDDNGLVLDPEKYAVLLNTFDISHLERTHGLKENIIRIDVHPLFSPDTLQNDCCLLKLEHPVNLVSQTEPILRTTCLPRRRSNDRLVGTNLTVTGWGATSEDGDISKELLKVEVTVISNEQCNKEYDGMITDAMLCAASPEKDSCQGDSGGPAFKEVYGRYMQVGITSFGEGCARPGFAGVYARVAVLNDWIRMTAREGVWCRGLESYNQHYDTVPPAKDKISPHYALFTGQKPKY</sequence>
<reference evidence="7 8" key="1">
    <citation type="journal article" date="2016" name="Genome Biol. Evol.">
        <title>Gene Family Evolution Reflects Adaptation to Soil Environmental Stressors in the Genome of the Collembolan Orchesella cincta.</title>
        <authorList>
            <person name="Faddeeva-Vakhrusheva A."/>
            <person name="Derks M.F."/>
            <person name="Anvar S.Y."/>
            <person name="Agamennone V."/>
            <person name="Suring W."/>
            <person name="Smit S."/>
            <person name="van Straalen N.M."/>
            <person name="Roelofs D."/>
        </authorList>
    </citation>
    <scope>NUCLEOTIDE SEQUENCE [LARGE SCALE GENOMIC DNA]</scope>
    <source>
        <tissue evidence="7">Mixed pool</tissue>
    </source>
</reference>
<dbReference type="EMBL" id="LJIJ01000737">
    <property type="protein sequence ID" value="ODM94876.1"/>
    <property type="molecule type" value="Genomic_DNA"/>
</dbReference>
<comment type="similarity">
    <text evidence="2">Belongs to the peptidase S1 family. CLIP subfamily.</text>
</comment>
<evidence type="ECO:0000313" key="8">
    <source>
        <dbReference type="Proteomes" id="UP000094527"/>
    </source>
</evidence>
<dbReference type="InterPro" id="IPR009003">
    <property type="entry name" value="Peptidase_S1_PA"/>
</dbReference>
<dbReference type="InterPro" id="IPR001254">
    <property type="entry name" value="Trypsin_dom"/>
</dbReference>
<feature type="compositionally biased region" description="Polar residues" evidence="4">
    <location>
        <begin position="245"/>
        <end position="261"/>
    </location>
</feature>
<evidence type="ECO:0000313" key="7">
    <source>
        <dbReference type="EMBL" id="ODM94876.1"/>
    </source>
</evidence>
<feature type="compositionally biased region" description="Low complexity" evidence="4">
    <location>
        <begin position="262"/>
        <end position="272"/>
    </location>
</feature>
<feature type="region of interest" description="Disordered" evidence="4">
    <location>
        <begin position="238"/>
        <end position="272"/>
    </location>
</feature>
<keyword evidence="7" id="KW-0472">Membrane</keyword>